<sequence length="74" mass="9264">MDEQTYQTMREMMEAHEAEKQKWYKKDKEKQKQINALEGKINGYKRTIRQQKDELRKLKPKKKKQYKNQPNHRR</sequence>
<feature type="compositionally biased region" description="Basic residues" evidence="1">
    <location>
        <begin position="58"/>
        <end position="74"/>
    </location>
</feature>
<gene>
    <name evidence="2" type="ORF">BN983_00814</name>
</gene>
<evidence type="ECO:0000256" key="1">
    <source>
        <dbReference type="SAM" id="MobiDB-lite"/>
    </source>
</evidence>
<feature type="region of interest" description="Disordered" evidence="1">
    <location>
        <begin position="35"/>
        <end position="74"/>
    </location>
</feature>
<organism evidence="2 3">
    <name type="scientific">Halobacillus karajensis</name>
    <dbReference type="NCBI Taxonomy" id="195088"/>
    <lineage>
        <taxon>Bacteria</taxon>
        <taxon>Bacillati</taxon>
        <taxon>Bacillota</taxon>
        <taxon>Bacilli</taxon>
        <taxon>Bacillales</taxon>
        <taxon>Bacillaceae</taxon>
        <taxon>Halobacillus</taxon>
    </lineage>
</organism>
<dbReference type="AlphaFoldDB" id="A0A059NXT3"/>
<dbReference type="EMBL" id="CCDI010000001">
    <property type="protein sequence ID" value="CDQ22601.1"/>
    <property type="molecule type" value="Genomic_DNA"/>
</dbReference>
<dbReference type="RefSeq" id="WP_035505971.1">
    <property type="nucleotide sequence ID" value="NZ_CCDI010000001.1"/>
</dbReference>
<keyword evidence="3" id="KW-1185">Reference proteome</keyword>
<name>A0A059NXT3_9BACI</name>
<accession>A0A059NXT3</accession>
<proteinExistence type="predicted"/>
<dbReference type="Proteomes" id="UP000028868">
    <property type="component" value="Unassembled WGS sequence"/>
</dbReference>
<reference evidence="2 3" key="2">
    <citation type="submission" date="2014-05" db="EMBL/GenBank/DDBJ databases">
        <title>Draft genome sequence of Halobacillus karajensis HK-03.</title>
        <authorList>
            <person name="Khelaifia S."/>
            <person name="Croce O."/>
            <person name="Lagier J.C."/>
            <person name="Raoult D."/>
        </authorList>
    </citation>
    <scope>NUCLEOTIDE SEQUENCE [LARGE SCALE GENOMIC DNA]</scope>
    <source>
        <strain evidence="2 3">HD-03</strain>
    </source>
</reference>
<protein>
    <submittedName>
        <fullName evidence="2">Uncharacterized protein</fullName>
    </submittedName>
</protein>
<evidence type="ECO:0000313" key="2">
    <source>
        <dbReference type="EMBL" id="CDQ22601.1"/>
    </source>
</evidence>
<reference evidence="3" key="1">
    <citation type="submission" date="2014-03" db="EMBL/GenBank/DDBJ databases">
        <authorList>
            <person name="Urmite Genomes U."/>
        </authorList>
    </citation>
    <scope>NUCLEOTIDE SEQUENCE [LARGE SCALE GENOMIC DNA]</scope>
    <source>
        <strain evidence="3">HD-03</strain>
    </source>
</reference>
<evidence type="ECO:0000313" key="3">
    <source>
        <dbReference type="Proteomes" id="UP000028868"/>
    </source>
</evidence>
<comment type="caution">
    <text evidence="2">The sequence shown here is derived from an EMBL/GenBank/DDBJ whole genome shotgun (WGS) entry which is preliminary data.</text>
</comment>